<dbReference type="EMBL" id="JAAGNA010000219">
    <property type="protein sequence ID" value="NEC48200.1"/>
    <property type="molecule type" value="Genomic_DNA"/>
</dbReference>
<keyword evidence="3" id="KW-1185">Reference proteome</keyword>
<protein>
    <submittedName>
        <fullName evidence="2">Thioesterase family protein</fullName>
    </submittedName>
</protein>
<accession>A0A9X5HB16</accession>
<name>A0A9X5HB16_9ACTN</name>
<evidence type="ECO:0000313" key="3">
    <source>
        <dbReference type="Proteomes" id="UP000471745"/>
    </source>
</evidence>
<proteinExistence type="predicted"/>
<dbReference type="InterPro" id="IPR029069">
    <property type="entry name" value="HotDog_dom_sf"/>
</dbReference>
<evidence type="ECO:0000259" key="1">
    <source>
        <dbReference type="Pfam" id="PF20789"/>
    </source>
</evidence>
<dbReference type="InterPro" id="IPR049450">
    <property type="entry name" value="ACOT8-like_C"/>
</dbReference>
<dbReference type="InterPro" id="IPR042171">
    <property type="entry name" value="Acyl-CoA_hotdog"/>
</dbReference>
<dbReference type="Gene3D" id="2.40.160.210">
    <property type="entry name" value="Acyl-CoA thioesterase, double hotdog domain"/>
    <property type="match status" value="1"/>
</dbReference>
<dbReference type="SUPFAM" id="SSF54637">
    <property type="entry name" value="Thioesterase/thiol ester dehydrase-isomerase"/>
    <property type="match status" value="1"/>
</dbReference>
<comment type="caution">
    <text evidence="2">The sequence shown here is derived from an EMBL/GenBank/DDBJ whole genome shotgun (WGS) entry which is preliminary data.</text>
</comment>
<gene>
    <name evidence="2" type="ORF">G3I18_06370</name>
</gene>
<feature type="domain" description="Acyl-CoA thioesterase-like C-terminal" evidence="1">
    <location>
        <begin position="2"/>
        <end position="59"/>
    </location>
</feature>
<organism evidence="2 3">
    <name type="scientific">Actinospica acidiphila</name>
    <dbReference type="NCBI Taxonomy" id="304899"/>
    <lineage>
        <taxon>Bacteria</taxon>
        <taxon>Bacillati</taxon>
        <taxon>Actinomycetota</taxon>
        <taxon>Actinomycetes</taxon>
        <taxon>Catenulisporales</taxon>
        <taxon>Actinospicaceae</taxon>
        <taxon>Actinospica</taxon>
    </lineage>
</organism>
<sequence length="75" mass="8049">VPTAEMTVHFTDALDDGPAHGWSLVRIRTDHAGGGWAVDDSAVWTADRRLLAAARQTRVVREPLPPQTAAGTMNS</sequence>
<evidence type="ECO:0000313" key="2">
    <source>
        <dbReference type="EMBL" id="NEC48200.1"/>
    </source>
</evidence>
<dbReference type="AlphaFoldDB" id="A0A9X5HB16"/>
<dbReference type="Pfam" id="PF20789">
    <property type="entry name" value="4HBT_3C"/>
    <property type="match status" value="1"/>
</dbReference>
<reference evidence="2 3" key="1">
    <citation type="submission" date="2020-01" db="EMBL/GenBank/DDBJ databases">
        <title>Insect and environment-associated Actinomycetes.</title>
        <authorList>
            <person name="Currrie C."/>
            <person name="Chevrette M."/>
            <person name="Carlson C."/>
            <person name="Stubbendieck R."/>
            <person name="Wendt-Pienkowski E."/>
        </authorList>
    </citation>
    <scope>NUCLEOTIDE SEQUENCE [LARGE SCALE GENOMIC DNA]</scope>
    <source>
        <strain evidence="2 3">SID8189</strain>
    </source>
</reference>
<dbReference type="Proteomes" id="UP000471745">
    <property type="component" value="Unassembled WGS sequence"/>
</dbReference>
<feature type="non-terminal residue" evidence="2">
    <location>
        <position position="1"/>
    </location>
</feature>